<keyword evidence="2" id="KW-0472">Membrane</keyword>
<keyword evidence="5" id="KW-0808">Transferase</keyword>
<dbReference type="InterPro" id="IPR025799">
    <property type="entry name" value="Arg_MeTrfase"/>
</dbReference>
<reference evidence="5 6" key="1">
    <citation type="submission" date="2013-07" db="EMBL/GenBank/DDBJ databases">
        <authorList>
            <person name="Stoco P.H."/>
            <person name="Wagner G."/>
            <person name="Gerber A."/>
            <person name="Zaha A."/>
            <person name="Thompson C."/>
            <person name="Bartholomeu D.C."/>
            <person name="Luckemeyer D.D."/>
            <person name="Bahia D."/>
            <person name="Loreto E."/>
            <person name="Prestes E.B."/>
            <person name="Lima F.M."/>
            <person name="Rodrigues-Luiz G."/>
            <person name="Vallejo G.A."/>
            <person name="Filho J.F."/>
            <person name="Monteiro K.M."/>
            <person name="Tyler K.M."/>
            <person name="de Almeida L.G."/>
            <person name="Ortiz M.F."/>
            <person name="Siervo M.A."/>
            <person name="de Moraes M.H."/>
            <person name="Cunha O.L."/>
            <person name="Mendonca-Neto R."/>
            <person name="Silva R."/>
            <person name="Teixeira S.M."/>
            <person name="Murta S.M."/>
            <person name="Sincero T.C."/>
            <person name="Mendes T.A."/>
            <person name="Urmenyi T.P."/>
            <person name="Silva V.G."/>
            <person name="da Rocha W.D."/>
            <person name="Andersson B."/>
            <person name="Romanha A.J."/>
            <person name="Steindel M."/>
            <person name="de Vasconcelos A.T."/>
            <person name="Grisard E.C."/>
        </authorList>
    </citation>
    <scope>NUCLEOTIDE SEQUENCE [LARGE SCALE GENOMIC DNA]</scope>
    <source>
        <strain evidence="5 6">SC58</strain>
    </source>
</reference>
<evidence type="ECO:0000259" key="4">
    <source>
        <dbReference type="Pfam" id="PF17286"/>
    </source>
</evidence>
<feature type="domain" description="PRMT5 arginine-N-methyltransferase" evidence="3">
    <location>
        <begin position="414"/>
        <end position="601"/>
    </location>
</feature>
<dbReference type="PANTHER" id="PTHR10738:SF0">
    <property type="entry name" value="PROTEIN ARGININE N-METHYLTRANSFERASE 5"/>
    <property type="match status" value="1"/>
</dbReference>
<evidence type="ECO:0000256" key="2">
    <source>
        <dbReference type="SAM" id="Phobius"/>
    </source>
</evidence>
<proteinExistence type="predicted"/>
<dbReference type="VEuPathDB" id="TriTrypDB:TRSC58_04899"/>
<dbReference type="InterPro" id="IPR029063">
    <property type="entry name" value="SAM-dependent_MTases_sf"/>
</dbReference>
<dbReference type="GO" id="GO:0005634">
    <property type="term" value="C:nucleus"/>
    <property type="evidence" value="ECO:0007669"/>
    <property type="project" value="TreeGrafter"/>
</dbReference>
<evidence type="ECO:0000313" key="5">
    <source>
        <dbReference type="EMBL" id="ESL07411.1"/>
    </source>
</evidence>
<organism evidence="5 6">
    <name type="scientific">Trypanosoma rangeli SC58</name>
    <dbReference type="NCBI Taxonomy" id="429131"/>
    <lineage>
        <taxon>Eukaryota</taxon>
        <taxon>Discoba</taxon>
        <taxon>Euglenozoa</taxon>
        <taxon>Kinetoplastea</taxon>
        <taxon>Metakinetoplastina</taxon>
        <taxon>Trypanosomatida</taxon>
        <taxon>Trypanosomatidae</taxon>
        <taxon>Trypanosoma</taxon>
        <taxon>Herpetosoma</taxon>
    </lineage>
</organism>
<dbReference type="Gene3D" id="2.70.160.11">
    <property type="entry name" value="Hnrnp arginine n-methyltransferase1"/>
    <property type="match status" value="1"/>
</dbReference>
<dbReference type="Pfam" id="PF17286">
    <property type="entry name" value="PRMT5_C"/>
    <property type="match status" value="1"/>
</dbReference>
<dbReference type="OrthoDB" id="1368803at2759"/>
<dbReference type="Proteomes" id="UP000031737">
    <property type="component" value="Unassembled WGS sequence"/>
</dbReference>
<evidence type="ECO:0000313" key="6">
    <source>
        <dbReference type="Proteomes" id="UP000031737"/>
    </source>
</evidence>
<gene>
    <name evidence="5" type="ORF">TRSC58_04899</name>
</gene>
<keyword evidence="1" id="KW-0949">S-adenosyl-L-methionine</keyword>
<keyword evidence="5" id="KW-0489">Methyltransferase</keyword>
<dbReference type="Gene3D" id="3.40.50.150">
    <property type="entry name" value="Vaccinia Virus protein VP39"/>
    <property type="match status" value="1"/>
</dbReference>
<dbReference type="InterPro" id="IPR035075">
    <property type="entry name" value="PRMT5"/>
</dbReference>
<dbReference type="GO" id="GO:0016274">
    <property type="term" value="F:protein-arginine N-methyltransferase activity"/>
    <property type="evidence" value="ECO:0007669"/>
    <property type="project" value="InterPro"/>
</dbReference>
<name>A0A061IZU9_TRYRA</name>
<keyword evidence="2" id="KW-1133">Transmembrane helix</keyword>
<comment type="caution">
    <text evidence="5">The sequence shown here is derived from an EMBL/GenBank/DDBJ whole genome shotgun (WGS) entry which is preliminary data.</text>
</comment>
<accession>A0A061IZU9</accession>
<protein>
    <submittedName>
        <fullName evidence="5">Methyltransferase</fullName>
    </submittedName>
</protein>
<dbReference type="PANTHER" id="PTHR10738">
    <property type="entry name" value="PROTEIN ARGININE N-METHYLTRANSFERASE 5"/>
    <property type="match status" value="1"/>
</dbReference>
<dbReference type="EMBL" id="AUPL01004899">
    <property type="protein sequence ID" value="ESL07411.1"/>
    <property type="molecule type" value="Genomic_DNA"/>
</dbReference>
<evidence type="ECO:0000256" key="1">
    <source>
        <dbReference type="ARBA" id="ARBA00022691"/>
    </source>
</evidence>
<dbReference type="GO" id="GO:0032259">
    <property type="term" value="P:methylation"/>
    <property type="evidence" value="ECO:0007669"/>
    <property type="project" value="UniProtKB-KW"/>
</dbReference>
<dbReference type="GO" id="GO:0006355">
    <property type="term" value="P:regulation of DNA-templated transcription"/>
    <property type="evidence" value="ECO:0007669"/>
    <property type="project" value="TreeGrafter"/>
</dbReference>
<dbReference type="AlphaFoldDB" id="A0A061IZU9"/>
<dbReference type="SUPFAM" id="SSF53335">
    <property type="entry name" value="S-adenosyl-L-methionine-dependent methyltransferases"/>
    <property type="match status" value="1"/>
</dbReference>
<dbReference type="GO" id="GO:0005829">
    <property type="term" value="C:cytosol"/>
    <property type="evidence" value="ECO:0007669"/>
    <property type="project" value="TreeGrafter"/>
</dbReference>
<keyword evidence="2" id="KW-0812">Transmembrane</keyword>
<keyword evidence="6" id="KW-1185">Reference proteome</keyword>
<feature type="transmembrane region" description="Helical" evidence="2">
    <location>
        <begin position="21"/>
        <end position="47"/>
    </location>
</feature>
<feature type="domain" description="PRMT5 oligomerisation" evidence="4">
    <location>
        <begin position="625"/>
        <end position="805"/>
    </location>
</feature>
<dbReference type="Pfam" id="PF05185">
    <property type="entry name" value="PRMT5"/>
    <property type="match status" value="1"/>
</dbReference>
<evidence type="ECO:0000259" key="3">
    <source>
        <dbReference type="Pfam" id="PF05185"/>
    </source>
</evidence>
<dbReference type="InterPro" id="IPR035248">
    <property type="entry name" value="PRMT5_C"/>
</dbReference>
<sequence>MYDCMPVCRCVYVCMYTFIPYGFFFLLWCRLLLCVCLSVGVVFLTVVPYQVVTRLSLMANAADGATSTADKSKQGSLFDFPATCPMPSEEGCFQRSSLQHFGIITGKSLLCASRQQKACGASLCAFPFDDAAAGERGDWRTTGCSPLGALVCSVGDMEGEIEQTWSLLSQSSLWGPSVCGCITASSWGVSATEENSISSFLRFGAFLSLRAVLVPLPDCGDDGSKTTAAFTEAVAVLAEHLRQSRATNIWVYCDAASQAHRVAFCRLRTALVWGSTTPPLLTEAVKSVSREALQRVMPYLYFSETFGALPSEWLGEPVVAFNVPRLDSVARALRSGAFGAAPDSDLPSDISPLIRSYWATVQPPFISLMAFVVELLRRRATPMFSVDEFERNYTLLDQLYERYILDDGRDNFVNFEDTLQLPLQPLGHMLSSGVYEVFEMDAVKYRQYHAAMLHYFRDWLEHYEERSHGKMCSQHVKGITSEGVETVYVVLLGAGRGPLIGECLFAASSVGVRVHLFAVEKNPEAVDFVRLRLRADPQWCYGMDTYGHVVETLCADGRAVAATIAGSLPTQWGLCDLVVSELLGSFADNELSPECLEGFYEDFRRHQASVGIPLNPHMTSIPQEYTAWIAPLYSGWLEEALAGTAVSGLTVLSPWCHDRCTAIFHSMFVTNVCRGVVLSSPQPCWTFSHFTGKECFQQEREALLTFRMNTSGRCSGFIGYFTAVLFATKSNRDGETKEDVVVSTTLSTAPEGRTFGMFSWFPCFFATAPRDVMEVDANDCLQLRLRRCVDAAGRRVFYTYNASLLSKGPVRAVKATTTVSNDGGWAASILLSS</sequence>